<dbReference type="SUPFAM" id="SSF53335">
    <property type="entry name" value="S-adenosyl-L-methionine-dependent methyltransferases"/>
    <property type="match status" value="1"/>
</dbReference>
<protein>
    <recommendedName>
        <fullName evidence="6">SAM-dependent MTase RsmB/NOP-type domain-containing protein</fullName>
    </recommendedName>
</protein>
<dbReference type="NCBIfam" id="TIGR00446">
    <property type="entry name" value="nop2p"/>
    <property type="match status" value="1"/>
</dbReference>
<accession>A0A381XD41</accession>
<dbReference type="GO" id="GO:0030488">
    <property type="term" value="P:tRNA methylation"/>
    <property type="evidence" value="ECO:0007669"/>
    <property type="project" value="TreeGrafter"/>
</dbReference>
<dbReference type="PRINTS" id="PR02008">
    <property type="entry name" value="RCMTFAMILY"/>
</dbReference>
<dbReference type="InterPro" id="IPR029063">
    <property type="entry name" value="SAM-dependent_MTases_sf"/>
</dbReference>
<evidence type="ECO:0000256" key="1">
    <source>
        <dbReference type="ARBA" id="ARBA00007494"/>
    </source>
</evidence>
<dbReference type="InterPro" id="IPR011023">
    <property type="entry name" value="Nop2p"/>
</dbReference>
<proteinExistence type="inferred from homology"/>
<evidence type="ECO:0000256" key="4">
    <source>
        <dbReference type="ARBA" id="ARBA00022691"/>
    </source>
</evidence>
<evidence type="ECO:0000256" key="3">
    <source>
        <dbReference type="ARBA" id="ARBA00022679"/>
    </source>
</evidence>
<evidence type="ECO:0000256" key="2">
    <source>
        <dbReference type="ARBA" id="ARBA00022603"/>
    </source>
</evidence>
<dbReference type="PROSITE" id="PS51686">
    <property type="entry name" value="SAM_MT_RSMB_NOP"/>
    <property type="match status" value="1"/>
</dbReference>
<feature type="domain" description="SAM-dependent MTase RsmB/NOP-type" evidence="6">
    <location>
        <begin position="16"/>
        <end position="292"/>
    </location>
</feature>
<feature type="non-terminal residue" evidence="7">
    <location>
        <position position="292"/>
    </location>
</feature>
<dbReference type="PANTHER" id="PTHR22807">
    <property type="entry name" value="NOP2 YEAST -RELATED NOL1/NOP2/FMU SUN DOMAIN-CONTAINING"/>
    <property type="match status" value="1"/>
</dbReference>
<keyword evidence="5" id="KW-0694">RNA-binding</keyword>
<dbReference type="InterPro" id="IPR018314">
    <property type="entry name" value="RsmB/NOL1/NOP2-like_CS"/>
</dbReference>
<dbReference type="GO" id="GO:0016428">
    <property type="term" value="F:tRNA (cytidine-5-)-methyltransferase activity"/>
    <property type="evidence" value="ECO:0007669"/>
    <property type="project" value="TreeGrafter"/>
</dbReference>
<dbReference type="EMBL" id="UINC01014748">
    <property type="protein sequence ID" value="SVA62674.1"/>
    <property type="molecule type" value="Genomic_DNA"/>
</dbReference>
<dbReference type="Gene3D" id="3.40.50.150">
    <property type="entry name" value="Vaccinia Virus protein VP39"/>
    <property type="match status" value="1"/>
</dbReference>
<reference evidence="7" key="1">
    <citation type="submission" date="2018-05" db="EMBL/GenBank/DDBJ databases">
        <authorList>
            <person name="Lanie J.A."/>
            <person name="Ng W.-L."/>
            <person name="Kazmierczak K.M."/>
            <person name="Andrzejewski T.M."/>
            <person name="Davidsen T.M."/>
            <person name="Wayne K.J."/>
            <person name="Tettelin H."/>
            <person name="Glass J.I."/>
            <person name="Rusch D."/>
            <person name="Podicherti R."/>
            <person name="Tsui H.-C.T."/>
            <person name="Winkler M.E."/>
        </authorList>
    </citation>
    <scope>NUCLEOTIDE SEQUENCE</scope>
</reference>
<evidence type="ECO:0000259" key="6">
    <source>
        <dbReference type="PROSITE" id="PS51686"/>
    </source>
</evidence>
<keyword evidence="3" id="KW-0808">Transferase</keyword>
<keyword evidence="4" id="KW-0949">S-adenosyl-L-methionine</keyword>
<comment type="similarity">
    <text evidence="1">Belongs to the class I-like SAM-binding methyltransferase superfamily. RsmB/NOP family.</text>
</comment>
<dbReference type="GO" id="GO:0003723">
    <property type="term" value="F:RNA binding"/>
    <property type="evidence" value="ECO:0007669"/>
    <property type="project" value="UniProtKB-KW"/>
</dbReference>
<evidence type="ECO:0000313" key="7">
    <source>
        <dbReference type="EMBL" id="SVA62674.1"/>
    </source>
</evidence>
<dbReference type="InterPro" id="IPR023267">
    <property type="entry name" value="RCMT"/>
</dbReference>
<dbReference type="CDD" id="cd02440">
    <property type="entry name" value="AdoMet_MTases"/>
    <property type="match status" value="1"/>
</dbReference>
<dbReference type="AlphaFoldDB" id="A0A381XD41"/>
<name>A0A381XD41_9ZZZZ</name>
<dbReference type="PROSITE" id="PS01153">
    <property type="entry name" value="NOL1_NOP2_SUN"/>
    <property type="match status" value="1"/>
</dbReference>
<dbReference type="InterPro" id="IPR049560">
    <property type="entry name" value="MeTrfase_RsmB-F_NOP2_cat"/>
</dbReference>
<gene>
    <name evidence="7" type="ORF">METZ01_LOCUS115528</name>
</gene>
<organism evidence="7">
    <name type="scientific">marine metagenome</name>
    <dbReference type="NCBI Taxonomy" id="408172"/>
    <lineage>
        <taxon>unclassified sequences</taxon>
        <taxon>metagenomes</taxon>
        <taxon>ecological metagenomes</taxon>
    </lineage>
</organism>
<dbReference type="InterPro" id="IPR001678">
    <property type="entry name" value="MeTrfase_RsmB-F_NOP2_dom"/>
</dbReference>
<dbReference type="Gene3D" id="3.30.70.1170">
    <property type="entry name" value="Sun protein, domain 3"/>
    <property type="match status" value="1"/>
</dbReference>
<dbReference type="PANTHER" id="PTHR22807:SF74">
    <property type="entry name" value="TRNA (CYTOSINE(48)-C(5))-METHYLTRANSFERASE"/>
    <property type="match status" value="1"/>
</dbReference>
<dbReference type="Pfam" id="PF01189">
    <property type="entry name" value="Methyltr_RsmB-F"/>
    <property type="match status" value="1"/>
</dbReference>
<evidence type="ECO:0000256" key="5">
    <source>
        <dbReference type="ARBA" id="ARBA00022884"/>
    </source>
</evidence>
<keyword evidence="2" id="KW-0489">Methyltransferase</keyword>
<sequence>MLFERYRKIIPDWNAFHRSIQQRDPTTIRVRTGRISSAQLKTRLVDQGFLVEEVAGVDSFMRVLDGPFNVTDTIEHWLGLFYVQQVSAGIAALGLRPNPGENILDLCAAPGGKTTQIADLMQDRGCVVAVDRNEGRLQALMGNIYRLVHPNIMVVSGDGLRLPETALFDRVLVDAPCSAEGTLRRKSNRRIKESIRFRQSVPKRQEALLRKAIQLTRPGGVVVYSTCTFAPEENEGVVDAVLKDLPVHLEECDLQIPHSPGLTRFEGKVFDPNLEKTYRIYPYHLDSGGFFM</sequence>